<evidence type="ECO:0008006" key="4">
    <source>
        <dbReference type="Google" id="ProtNLM"/>
    </source>
</evidence>
<keyword evidence="3" id="KW-1185">Reference proteome</keyword>
<feature type="compositionally biased region" description="Acidic residues" evidence="1">
    <location>
        <begin position="118"/>
        <end position="141"/>
    </location>
</feature>
<feature type="compositionally biased region" description="Basic and acidic residues" evidence="1">
    <location>
        <begin position="75"/>
        <end position="87"/>
    </location>
</feature>
<dbReference type="Pfam" id="PF24362">
    <property type="entry name" value="DUF7518"/>
    <property type="match status" value="1"/>
</dbReference>
<dbReference type="Proteomes" id="UP000199079">
    <property type="component" value="Unassembled WGS sequence"/>
</dbReference>
<evidence type="ECO:0000313" key="2">
    <source>
        <dbReference type="EMBL" id="SDY30614.1"/>
    </source>
</evidence>
<organism evidence="2 3">
    <name type="scientific">Halopenitus persicus</name>
    <dbReference type="NCBI Taxonomy" id="1048396"/>
    <lineage>
        <taxon>Archaea</taxon>
        <taxon>Methanobacteriati</taxon>
        <taxon>Methanobacteriota</taxon>
        <taxon>Stenosarchaea group</taxon>
        <taxon>Halobacteria</taxon>
        <taxon>Halobacteriales</taxon>
        <taxon>Haloferacaceae</taxon>
        <taxon>Halopenitus</taxon>
    </lineage>
</organism>
<dbReference type="RefSeq" id="WP_039400420.1">
    <property type="nucleotide sequence ID" value="NZ_FNPC01000004.1"/>
</dbReference>
<dbReference type="EMBL" id="FNPC01000004">
    <property type="protein sequence ID" value="SDY30614.1"/>
    <property type="molecule type" value="Genomic_DNA"/>
</dbReference>
<dbReference type="OrthoDB" id="343134at2157"/>
<protein>
    <recommendedName>
        <fullName evidence="4">BZIP transcription factor</fullName>
    </recommendedName>
</protein>
<accession>A0A1H3IUQ6</accession>
<sequence length="141" mass="14308">MSNRVTELERQVSELQAAVNGLTEELVETKERVRQLEADDAPGSTGETTDAGEPAADRGATDQPGAGPTPEAPEPAERTTKSDDHVNVVEQTAAAADSTAAAAEAAEAAADAAAEASGDAETDADEDTTEGDAEESDIIVA</sequence>
<dbReference type="InterPro" id="IPR055940">
    <property type="entry name" value="DUF7518"/>
</dbReference>
<feature type="compositionally biased region" description="Low complexity" evidence="1">
    <location>
        <begin position="92"/>
        <end position="117"/>
    </location>
</feature>
<name>A0A1H3IUQ6_9EURY</name>
<evidence type="ECO:0000313" key="3">
    <source>
        <dbReference type="Proteomes" id="UP000199079"/>
    </source>
</evidence>
<evidence type="ECO:0000256" key="1">
    <source>
        <dbReference type="SAM" id="MobiDB-lite"/>
    </source>
</evidence>
<dbReference type="GeneID" id="43839285"/>
<dbReference type="AlphaFoldDB" id="A0A1H3IUQ6"/>
<reference evidence="3" key="1">
    <citation type="submission" date="2016-10" db="EMBL/GenBank/DDBJ databases">
        <authorList>
            <person name="Varghese N."/>
            <person name="Submissions S."/>
        </authorList>
    </citation>
    <scope>NUCLEOTIDE SEQUENCE [LARGE SCALE GENOMIC DNA]</scope>
    <source>
        <strain evidence="3">DC30,IBRC 10041,KCTC 4046</strain>
    </source>
</reference>
<gene>
    <name evidence="2" type="ORF">SAMN05216564_104244</name>
</gene>
<feature type="region of interest" description="Disordered" evidence="1">
    <location>
        <begin position="30"/>
        <end position="141"/>
    </location>
</feature>
<proteinExistence type="predicted"/>